<evidence type="ECO:0000313" key="3">
    <source>
        <dbReference type="EMBL" id="WVX48022.1"/>
    </source>
</evidence>
<dbReference type="Proteomes" id="UP001318682">
    <property type="component" value="Chromosome"/>
</dbReference>
<keyword evidence="1" id="KW-0812">Transmembrane</keyword>
<dbReference type="InterPro" id="IPR022472">
    <property type="entry name" value="VPLPA-CTERM"/>
</dbReference>
<dbReference type="EMBL" id="CP143423">
    <property type="protein sequence ID" value="WVX48022.1"/>
    <property type="molecule type" value="Genomic_DNA"/>
</dbReference>
<dbReference type="RefSeq" id="WP_222869619.1">
    <property type="nucleotide sequence ID" value="NZ_CP143423.1"/>
</dbReference>
<keyword evidence="2" id="KW-0732">Signal</keyword>
<reference evidence="4" key="1">
    <citation type="submission" date="2024-01" db="EMBL/GenBank/DDBJ databases">
        <title>Roseobacter fucihabitans sp. nov., isolated from the brown alga Fucus spiralis.</title>
        <authorList>
            <person name="Hahnke S."/>
            <person name="Berger M."/>
            <person name="Schlingloff A."/>
            <person name="Athale I."/>
            <person name="Neumann-Schaal M."/>
            <person name="Adenaya A."/>
            <person name="Poehlein A."/>
            <person name="Daniel R."/>
            <person name="Pertersen J."/>
            <person name="Brinkhoff T."/>
        </authorList>
    </citation>
    <scope>NUCLEOTIDE SEQUENCE [LARGE SCALE GENOMIC DNA]</scope>
    <source>
        <strain evidence="4">B14</strain>
    </source>
</reference>
<protein>
    <recommendedName>
        <fullName evidence="5">VPLPA-CTERM sorting domain-containing protein</fullName>
    </recommendedName>
</protein>
<sequence length="198" mass="21441">MLLMKILPALGITVALVLPAAATTIGNVAGVYDESAKARSNGPITATQLRDFDETGGDPLLEIVGNTHIFGFVAHRANFSGSRFTDKWAMDFGTDTYNVVFRWDAFANYNVPVEFDGRFGMNNVYTDLGTNGVLKLGNLTGLVSFDLDPIHGNFRSTKDERAVWDIKAEKVSAIPLPAGAVLLMTGLAGLAFARRRRT</sequence>
<dbReference type="NCBIfam" id="TIGR03370">
    <property type="entry name" value="VPLPA-CTERM"/>
    <property type="match status" value="1"/>
</dbReference>
<name>A0ABZ2BPU7_9RHOB</name>
<organism evidence="3 4">
    <name type="scientific">Roseobacter fucihabitans</name>
    <dbReference type="NCBI Taxonomy" id="1537242"/>
    <lineage>
        <taxon>Bacteria</taxon>
        <taxon>Pseudomonadati</taxon>
        <taxon>Pseudomonadota</taxon>
        <taxon>Alphaproteobacteria</taxon>
        <taxon>Rhodobacterales</taxon>
        <taxon>Roseobacteraceae</taxon>
        <taxon>Roseobacter</taxon>
    </lineage>
</organism>
<gene>
    <name evidence="3" type="ORF">ROLI_011000</name>
</gene>
<evidence type="ECO:0000313" key="4">
    <source>
        <dbReference type="Proteomes" id="UP001318682"/>
    </source>
</evidence>
<accession>A0ABZ2BPU7</accession>
<evidence type="ECO:0008006" key="5">
    <source>
        <dbReference type="Google" id="ProtNLM"/>
    </source>
</evidence>
<keyword evidence="4" id="KW-1185">Reference proteome</keyword>
<keyword evidence="1" id="KW-1133">Transmembrane helix</keyword>
<feature type="chain" id="PRO_5047392806" description="VPLPA-CTERM sorting domain-containing protein" evidence="2">
    <location>
        <begin position="21"/>
        <end position="198"/>
    </location>
</feature>
<feature type="signal peptide" evidence="2">
    <location>
        <begin position="1"/>
        <end position="20"/>
    </location>
</feature>
<evidence type="ECO:0000256" key="1">
    <source>
        <dbReference type="SAM" id="Phobius"/>
    </source>
</evidence>
<proteinExistence type="predicted"/>
<feature type="transmembrane region" description="Helical" evidence="1">
    <location>
        <begin position="174"/>
        <end position="193"/>
    </location>
</feature>
<keyword evidence="1" id="KW-0472">Membrane</keyword>
<evidence type="ECO:0000256" key="2">
    <source>
        <dbReference type="SAM" id="SignalP"/>
    </source>
</evidence>